<dbReference type="Pfam" id="PF14881">
    <property type="entry name" value="Tubulin_3"/>
    <property type="match status" value="1"/>
</dbReference>
<sequence>MHEIITLQLGRQSNYVATHFWNAQESYFTYGPDAAPSPVDHDIHWRAGIGADGTETYLPRTVVYDRKSGFGALRQVNALYEAAQENGKDDGAGGGSSSSSRSRQRALWDAGSVVVHRAAPILPSAYTQSLDAGLPQAAPLTPAAVRYWSDYSRVYYHPRSLIAVGDEDPAGPRADNPADGGLGPETATATNGFAAGEALFTRLDREHDLLDRDLRPFVEEADHMQGVQVLASVDDAWGGFAARYLERMRDEYGKAPIWLWALQEPVARLPREQRLYRLANKARTLAEAHSQASLVVPLALPPLPSPTLQATFDPLSAWHTSALLATAFESATLPARLRAGGGGDSLAYLTELLNATGKQTVANLQMSVAQSWRQIERQAAAAAAAGGGGGGGGGGDQDSDYRIGGGSGHGSNGNSRAVTALQLDLDFAPRDEGSGALAVLNNGARHGAQRRKTRMFGQAVVIRTTNTNSNSGGDRDGDGDEERATDPDTTVDRHDMVRRRFALQPVSQRYHVHLGFPLLDSFPFVYQGTAPSAAAVPVTTALATDSAVAARLRMLRTAVASPRTIAVEDRETLGNELAGLADAYHEGWSSGSDEGDDDE</sequence>
<dbReference type="InterPro" id="IPR036525">
    <property type="entry name" value="Tubulin/FtsZ_GTPase_sf"/>
</dbReference>
<keyword evidence="4" id="KW-0496">Mitochondrion</keyword>
<dbReference type="Proteomes" id="UP000076874">
    <property type="component" value="Unassembled WGS sequence"/>
</dbReference>
<reference evidence="8 9" key="1">
    <citation type="journal article" date="2016" name="Genome Biol. Evol.">
        <title>Divergent and convergent evolution of fungal pathogenicity.</title>
        <authorList>
            <person name="Shang Y."/>
            <person name="Xiao G."/>
            <person name="Zheng P."/>
            <person name="Cen K."/>
            <person name="Zhan S."/>
            <person name="Wang C."/>
        </authorList>
    </citation>
    <scope>NUCLEOTIDE SEQUENCE [LARGE SCALE GENOMIC DNA]</scope>
    <source>
        <strain evidence="8 9">RCEF 264</strain>
    </source>
</reference>
<dbReference type="Gene3D" id="3.40.50.1440">
    <property type="entry name" value="Tubulin/FtsZ, GTPase domain"/>
    <property type="match status" value="1"/>
</dbReference>
<organism evidence="8 9">
    <name type="scientific">Niveomyces insectorum RCEF 264</name>
    <dbReference type="NCBI Taxonomy" id="1081102"/>
    <lineage>
        <taxon>Eukaryota</taxon>
        <taxon>Fungi</taxon>
        <taxon>Dikarya</taxon>
        <taxon>Ascomycota</taxon>
        <taxon>Pezizomycotina</taxon>
        <taxon>Sordariomycetes</taxon>
        <taxon>Hypocreomycetidae</taxon>
        <taxon>Hypocreales</taxon>
        <taxon>Cordycipitaceae</taxon>
        <taxon>Niveomyces</taxon>
    </lineage>
</organism>
<evidence type="ECO:0000256" key="2">
    <source>
        <dbReference type="ARBA" id="ARBA00004173"/>
    </source>
</evidence>
<dbReference type="PANTHER" id="PTHR13391">
    <property type="entry name" value="MITOCHONDRIAL DISTRIBUTION REGULATOR MISATO"/>
    <property type="match status" value="1"/>
</dbReference>
<evidence type="ECO:0000259" key="6">
    <source>
        <dbReference type="Pfam" id="PF10644"/>
    </source>
</evidence>
<evidence type="ECO:0000256" key="3">
    <source>
        <dbReference type="ARBA" id="ARBA00008507"/>
    </source>
</evidence>
<comment type="caution">
    <text evidence="8">The sequence shown here is derived from an EMBL/GenBank/DDBJ whole genome shotgun (WGS) entry which is preliminary data.</text>
</comment>
<protein>
    <submittedName>
        <fullName evidence="8">MtDNA inheritance protein</fullName>
    </submittedName>
</protein>
<proteinExistence type="inferred from homology"/>
<feature type="region of interest" description="Disordered" evidence="5">
    <location>
        <begin position="463"/>
        <end position="491"/>
    </location>
</feature>
<dbReference type="InterPro" id="IPR019605">
    <property type="entry name" value="Misato_II_tubulin-like"/>
</dbReference>
<feature type="region of interest" description="Disordered" evidence="5">
    <location>
        <begin position="384"/>
        <end position="415"/>
    </location>
</feature>
<dbReference type="InterPro" id="IPR049942">
    <property type="entry name" value="DML1/Misato"/>
</dbReference>
<keyword evidence="9" id="KW-1185">Reference proteome</keyword>
<feature type="compositionally biased region" description="Basic and acidic residues" evidence="5">
    <location>
        <begin position="482"/>
        <end position="491"/>
    </location>
</feature>
<dbReference type="OrthoDB" id="271881at2759"/>
<evidence type="ECO:0000256" key="1">
    <source>
        <dbReference type="ARBA" id="ARBA00003757"/>
    </source>
</evidence>
<dbReference type="SUPFAM" id="SSF52490">
    <property type="entry name" value="Tubulin nucleotide-binding domain-like"/>
    <property type="match status" value="1"/>
</dbReference>
<feature type="domain" description="DML1/Misato tubulin" evidence="7">
    <location>
        <begin position="138"/>
        <end position="337"/>
    </location>
</feature>
<dbReference type="PANTHER" id="PTHR13391:SF0">
    <property type="entry name" value="PROTEIN MISATO HOMOLOG 1"/>
    <property type="match status" value="1"/>
</dbReference>
<evidence type="ECO:0000256" key="5">
    <source>
        <dbReference type="SAM" id="MobiDB-lite"/>
    </source>
</evidence>
<evidence type="ECO:0000256" key="4">
    <source>
        <dbReference type="ARBA" id="ARBA00023128"/>
    </source>
</evidence>
<name>A0A162MRT1_9HYPO</name>
<dbReference type="GO" id="GO:0005739">
    <property type="term" value="C:mitochondrion"/>
    <property type="evidence" value="ECO:0007669"/>
    <property type="project" value="UniProtKB-SubCell"/>
</dbReference>
<comment type="subcellular location">
    <subcellularLocation>
        <location evidence="2">Mitochondrion</location>
    </subcellularLocation>
</comment>
<comment type="function">
    <text evidence="1">Involved in the partitioning of the mitochondrial organelle and mitochondrial DNA (mtDNA) inheritance.</text>
</comment>
<dbReference type="STRING" id="1081102.A0A162MRT1"/>
<accession>A0A162MRT1</accession>
<comment type="similarity">
    <text evidence="3">Belongs to the misato family.</text>
</comment>
<gene>
    <name evidence="8" type="ORF">SPI_02717</name>
</gene>
<dbReference type="InterPro" id="IPR029209">
    <property type="entry name" value="DML1/Misato_tubulin"/>
</dbReference>
<dbReference type="AlphaFoldDB" id="A0A162MRT1"/>
<feature type="domain" description="Misato Segment II tubulin-like" evidence="6">
    <location>
        <begin position="2"/>
        <end position="131"/>
    </location>
</feature>
<feature type="region of interest" description="Disordered" evidence="5">
    <location>
        <begin position="84"/>
        <end position="103"/>
    </location>
</feature>
<dbReference type="EMBL" id="AZHD01000003">
    <property type="protein sequence ID" value="OAA65930.1"/>
    <property type="molecule type" value="Genomic_DNA"/>
</dbReference>
<evidence type="ECO:0000313" key="8">
    <source>
        <dbReference type="EMBL" id="OAA65930.1"/>
    </source>
</evidence>
<dbReference type="Pfam" id="PF10644">
    <property type="entry name" value="Misat_Tub_SegII"/>
    <property type="match status" value="1"/>
</dbReference>
<evidence type="ECO:0000259" key="7">
    <source>
        <dbReference type="Pfam" id="PF14881"/>
    </source>
</evidence>
<dbReference type="GO" id="GO:0007005">
    <property type="term" value="P:mitochondrion organization"/>
    <property type="evidence" value="ECO:0007669"/>
    <property type="project" value="InterPro"/>
</dbReference>
<feature type="compositionally biased region" description="Gly residues" evidence="5">
    <location>
        <begin position="385"/>
        <end position="396"/>
    </location>
</feature>
<evidence type="ECO:0000313" key="9">
    <source>
        <dbReference type="Proteomes" id="UP000076874"/>
    </source>
</evidence>